<reference evidence="2 3" key="1">
    <citation type="submission" date="2016-01" db="EMBL/GenBank/DDBJ databases">
        <title>Complete genome sequence of a soil Actinobacterium, Isoptericola dokdonensis DS-3.</title>
        <authorList>
            <person name="Kwon S.-K."/>
            <person name="Kim J.F."/>
        </authorList>
    </citation>
    <scope>NUCLEOTIDE SEQUENCE [LARGE SCALE GENOMIC DNA]</scope>
    <source>
        <strain evidence="2 3">DS-3</strain>
    </source>
</reference>
<name>A0A168ES08_9MICO</name>
<dbReference type="PRINTS" id="PR00111">
    <property type="entry name" value="ABHYDROLASE"/>
</dbReference>
<dbReference type="Gene3D" id="3.40.50.1820">
    <property type="entry name" value="alpha/beta hydrolase"/>
    <property type="match status" value="1"/>
</dbReference>
<dbReference type="RefSeq" id="WP_198155747.1">
    <property type="nucleotide sequence ID" value="NZ_CP014209.1"/>
</dbReference>
<dbReference type="GO" id="GO:0018775">
    <property type="term" value="F:2-hydroxymuconate-semialdehyde hydrolase activity"/>
    <property type="evidence" value="ECO:0007669"/>
    <property type="project" value="UniProtKB-EC"/>
</dbReference>
<dbReference type="AlphaFoldDB" id="A0A168ES08"/>
<dbReference type="InterPro" id="IPR029058">
    <property type="entry name" value="AB_hydrolase_fold"/>
</dbReference>
<dbReference type="EMBL" id="CP014209">
    <property type="protein sequence ID" value="ANC30397.1"/>
    <property type="molecule type" value="Genomic_DNA"/>
</dbReference>
<dbReference type="GO" id="GO:0004806">
    <property type="term" value="F:triacylglycerol lipase activity"/>
    <property type="evidence" value="ECO:0007669"/>
    <property type="project" value="TreeGrafter"/>
</dbReference>
<dbReference type="EC" id="3.7.1.9" evidence="2"/>
<evidence type="ECO:0000259" key="1">
    <source>
        <dbReference type="Pfam" id="PF00561"/>
    </source>
</evidence>
<dbReference type="SUPFAM" id="SSF53474">
    <property type="entry name" value="alpha/beta-Hydrolases"/>
    <property type="match status" value="1"/>
</dbReference>
<dbReference type="Proteomes" id="UP000076794">
    <property type="component" value="Chromosome"/>
</dbReference>
<dbReference type="KEGG" id="ido:I598_0822"/>
<dbReference type="InterPro" id="IPR000073">
    <property type="entry name" value="AB_hydrolase_1"/>
</dbReference>
<dbReference type="PANTHER" id="PTHR43433:SF5">
    <property type="entry name" value="AB HYDROLASE-1 DOMAIN-CONTAINING PROTEIN"/>
    <property type="match status" value="1"/>
</dbReference>
<evidence type="ECO:0000313" key="2">
    <source>
        <dbReference type="EMBL" id="ANC30397.1"/>
    </source>
</evidence>
<keyword evidence="2" id="KW-0378">Hydrolase</keyword>
<keyword evidence="3" id="KW-1185">Reference proteome</keyword>
<accession>A0A168ES08</accession>
<evidence type="ECO:0000313" key="3">
    <source>
        <dbReference type="Proteomes" id="UP000076794"/>
    </source>
</evidence>
<protein>
    <submittedName>
        <fullName evidence="2">2-hydroxymuconate semialdehyde hydrolase</fullName>
        <ecNumber evidence="2">3.7.1.9</ecNumber>
    </submittedName>
</protein>
<dbReference type="Pfam" id="PF00561">
    <property type="entry name" value="Abhydrolase_1"/>
    <property type="match status" value="1"/>
</dbReference>
<dbReference type="PATRIC" id="fig|1300344.3.peg.825"/>
<dbReference type="InterPro" id="IPR050471">
    <property type="entry name" value="AB_hydrolase"/>
</dbReference>
<sequence>MTSHDDGRRVRIGAADGEALGPERFAEQDGVRLCYQAVGAPAWPTMILIGGMGASMDWWPTDLCVALADGGRRVVRYDHRDTGRSTTGAPGDPGYTARDLAEDPLRVLDALQVDRAHLVGLSMGGGIAQELAVEHPGRVASLTLISTSAALDRSDGTPLPGPAPGLADLWGGPGPGPGEAAAVEAAVREDRLLTAGGRFDEQRTRAIARRAVHRSIDPAASANHATLAPGPPVRGALADIGAPTLVVHGDRDPLFPGHGERLAAEIPGARLLVLARTGHQVPPPHTWGRLLPAVLEHTA</sequence>
<dbReference type="PANTHER" id="PTHR43433">
    <property type="entry name" value="HYDROLASE, ALPHA/BETA FOLD FAMILY PROTEIN"/>
    <property type="match status" value="1"/>
</dbReference>
<gene>
    <name evidence="2" type="primary">xylF</name>
    <name evidence="2" type="ORF">I598_0822</name>
</gene>
<dbReference type="GO" id="GO:0046503">
    <property type="term" value="P:glycerolipid catabolic process"/>
    <property type="evidence" value="ECO:0007669"/>
    <property type="project" value="TreeGrafter"/>
</dbReference>
<proteinExistence type="predicted"/>
<dbReference type="STRING" id="1300344.I598_0822"/>
<organism evidence="2 3">
    <name type="scientific">Isoptericola dokdonensis DS-3</name>
    <dbReference type="NCBI Taxonomy" id="1300344"/>
    <lineage>
        <taxon>Bacteria</taxon>
        <taxon>Bacillati</taxon>
        <taxon>Actinomycetota</taxon>
        <taxon>Actinomycetes</taxon>
        <taxon>Micrococcales</taxon>
        <taxon>Promicromonosporaceae</taxon>
        <taxon>Isoptericola</taxon>
    </lineage>
</organism>
<feature type="domain" description="AB hydrolase-1" evidence="1">
    <location>
        <begin position="44"/>
        <end position="279"/>
    </location>
</feature>